<reference evidence="1" key="1">
    <citation type="submission" date="2021-06" db="EMBL/GenBank/DDBJ databases">
        <authorList>
            <person name="Kallberg Y."/>
            <person name="Tangrot J."/>
            <person name="Rosling A."/>
        </authorList>
    </citation>
    <scope>NUCLEOTIDE SEQUENCE</scope>
    <source>
        <strain evidence="1">UK204</strain>
    </source>
</reference>
<name>A0A9N9IP79_9GLOM</name>
<keyword evidence="2" id="KW-1185">Reference proteome</keyword>
<dbReference type="Proteomes" id="UP000789570">
    <property type="component" value="Unassembled WGS sequence"/>
</dbReference>
<evidence type="ECO:0000313" key="1">
    <source>
        <dbReference type="EMBL" id="CAG8741284.1"/>
    </source>
</evidence>
<organism evidence="1 2">
    <name type="scientific">Funneliformis caledonium</name>
    <dbReference type="NCBI Taxonomy" id="1117310"/>
    <lineage>
        <taxon>Eukaryota</taxon>
        <taxon>Fungi</taxon>
        <taxon>Fungi incertae sedis</taxon>
        <taxon>Mucoromycota</taxon>
        <taxon>Glomeromycotina</taxon>
        <taxon>Glomeromycetes</taxon>
        <taxon>Glomerales</taxon>
        <taxon>Glomeraceae</taxon>
        <taxon>Funneliformis</taxon>
    </lineage>
</organism>
<dbReference type="EMBL" id="CAJVPQ010015006">
    <property type="protein sequence ID" value="CAG8741284.1"/>
    <property type="molecule type" value="Genomic_DNA"/>
</dbReference>
<protein>
    <submittedName>
        <fullName evidence="1">12675_t:CDS:1</fullName>
    </submittedName>
</protein>
<feature type="non-terminal residue" evidence="1">
    <location>
        <position position="1"/>
    </location>
</feature>
<accession>A0A9N9IP79</accession>
<proteinExistence type="predicted"/>
<dbReference type="AlphaFoldDB" id="A0A9N9IP79"/>
<sequence length="42" mass="4381">SITESGLSTVSTIITRIASSSFCVWSNDNTISSTVEPCSNNA</sequence>
<evidence type="ECO:0000313" key="2">
    <source>
        <dbReference type="Proteomes" id="UP000789570"/>
    </source>
</evidence>
<gene>
    <name evidence="1" type="ORF">FCALED_LOCUS15636</name>
</gene>
<comment type="caution">
    <text evidence="1">The sequence shown here is derived from an EMBL/GenBank/DDBJ whole genome shotgun (WGS) entry which is preliminary data.</text>
</comment>
<feature type="non-terminal residue" evidence="1">
    <location>
        <position position="42"/>
    </location>
</feature>